<dbReference type="GO" id="GO:0016787">
    <property type="term" value="F:hydrolase activity"/>
    <property type="evidence" value="ECO:0007669"/>
    <property type="project" value="UniProtKB-KW"/>
</dbReference>
<dbReference type="EMBL" id="JAAAMU010000006">
    <property type="protein sequence ID" value="NBC70172.1"/>
    <property type="molecule type" value="Genomic_DNA"/>
</dbReference>
<dbReference type="Gene3D" id="1.20.120.710">
    <property type="entry name" value="Haloacid dehalogenase hydrolase-like domain"/>
    <property type="match status" value="1"/>
</dbReference>
<protein>
    <submittedName>
        <fullName evidence="1">HAD-IA family hydrolase</fullName>
    </submittedName>
</protein>
<dbReference type="Gene3D" id="3.40.50.1000">
    <property type="entry name" value="HAD superfamily/HAD-like"/>
    <property type="match status" value="1"/>
</dbReference>
<dbReference type="AlphaFoldDB" id="A0A7X5BYZ6"/>
<dbReference type="InterPro" id="IPR041492">
    <property type="entry name" value="HAD_2"/>
</dbReference>
<evidence type="ECO:0000313" key="2">
    <source>
        <dbReference type="Proteomes" id="UP000558113"/>
    </source>
</evidence>
<evidence type="ECO:0000313" key="1">
    <source>
        <dbReference type="EMBL" id="NBC70172.1"/>
    </source>
</evidence>
<reference evidence="1 2" key="1">
    <citation type="submission" date="2020-01" db="EMBL/GenBank/DDBJ databases">
        <title>Paenibacillus soybeanensis sp. nov. isolated from the nodules of soybean (Glycine max(L.) Merr).</title>
        <authorList>
            <person name="Wang H."/>
        </authorList>
    </citation>
    <scope>NUCLEOTIDE SEQUENCE [LARGE SCALE GENOMIC DNA]</scope>
    <source>
        <strain evidence="1 2">DSM 23054</strain>
    </source>
</reference>
<dbReference type="InterPro" id="IPR036412">
    <property type="entry name" value="HAD-like_sf"/>
</dbReference>
<keyword evidence="2" id="KW-1185">Reference proteome</keyword>
<dbReference type="InterPro" id="IPR052550">
    <property type="entry name" value="Pyrimidine_5'-ntase_YjjG"/>
</dbReference>
<dbReference type="SFLD" id="SFLDG01129">
    <property type="entry name" value="C1.5:_HAD__Beta-PGM__Phosphata"/>
    <property type="match status" value="1"/>
</dbReference>
<proteinExistence type="predicted"/>
<accession>A0A7X5BYZ6</accession>
<dbReference type="PANTHER" id="PTHR47478:SF1">
    <property type="entry name" value="PYRIMIDINE 5'-NUCLEOTIDASE YJJG"/>
    <property type="match status" value="1"/>
</dbReference>
<name>A0A7X5BYZ6_9BACL</name>
<organism evidence="1 2">
    <name type="scientific">Paenibacillus sacheonensis</name>
    <dbReference type="NCBI Taxonomy" id="742054"/>
    <lineage>
        <taxon>Bacteria</taxon>
        <taxon>Bacillati</taxon>
        <taxon>Bacillota</taxon>
        <taxon>Bacilli</taxon>
        <taxon>Bacillales</taxon>
        <taxon>Paenibacillaceae</taxon>
        <taxon>Paenibacillus</taxon>
    </lineage>
</organism>
<dbReference type="NCBIfam" id="TIGR01549">
    <property type="entry name" value="HAD-SF-IA-v1"/>
    <property type="match status" value="1"/>
</dbReference>
<dbReference type="InterPro" id="IPR023214">
    <property type="entry name" value="HAD_sf"/>
</dbReference>
<dbReference type="RefSeq" id="WP_161698824.1">
    <property type="nucleotide sequence ID" value="NZ_JAAAMU010000006.1"/>
</dbReference>
<keyword evidence="1" id="KW-0378">Hydrolase</keyword>
<dbReference type="SFLD" id="SFLDS00003">
    <property type="entry name" value="Haloacid_Dehalogenase"/>
    <property type="match status" value="1"/>
</dbReference>
<gene>
    <name evidence="1" type="ORF">GT003_14330</name>
</gene>
<dbReference type="Pfam" id="PF13419">
    <property type="entry name" value="HAD_2"/>
    <property type="match status" value="1"/>
</dbReference>
<dbReference type="OrthoDB" id="25198at2"/>
<sequence>MRPIRLILFDLDDTLVHFDDYWEISVKETFTQHDLTSGLDTNEMFAIFEQVNARLVEQLDKLQITVEDFRIQRFLHAMALAGKEADAAMASDFEQLYQAASKRNMKPDSDANKLIGELQGRYQVGIITNGSKDWQMHKLEAIELNEAIQAELLFISGAVGHEKPTREIYQHIVRATSLQPDQILVVGDSWTNDVAGPMDNGMQAVWFNKKGKPVPQGHQPLAVIRHLSELRALLLSSGTEEV</sequence>
<comment type="caution">
    <text evidence="1">The sequence shown here is derived from an EMBL/GenBank/DDBJ whole genome shotgun (WGS) entry which is preliminary data.</text>
</comment>
<dbReference type="PANTHER" id="PTHR47478">
    <property type="match status" value="1"/>
</dbReference>
<dbReference type="InterPro" id="IPR006439">
    <property type="entry name" value="HAD-SF_hydro_IA"/>
</dbReference>
<dbReference type="SUPFAM" id="SSF56784">
    <property type="entry name" value="HAD-like"/>
    <property type="match status" value="1"/>
</dbReference>
<dbReference type="Proteomes" id="UP000558113">
    <property type="component" value="Unassembled WGS sequence"/>
</dbReference>